<protein>
    <submittedName>
        <fullName evidence="1">Uncharacterized protein</fullName>
    </submittedName>
</protein>
<proteinExistence type="predicted"/>
<dbReference type="Gene3D" id="1.25.10.10">
    <property type="entry name" value="Leucine-rich Repeat Variant"/>
    <property type="match status" value="1"/>
</dbReference>
<evidence type="ECO:0000313" key="1">
    <source>
        <dbReference type="EMBL" id="CAI9269705.1"/>
    </source>
</evidence>
<organism evidence="1 2">
    <name type="scientific">Lactuca saligna</name>
    <name type="common">Willowleaf lettuce</name>
    <dbReference type="NCBI Taxonomy" id="75948"/>
    <lineage>
        <taxon>Eukaryota</taxon>
        <taxon>Viridiplantae</taxon>
        <taxon>Streptophyta</taxon>
        <taxon>Embryophyta</taxon>
        <taxon>Tracheophyta</taxon>
        <taxon>Spermatophyta</taxon>
        <taxon>Magnoliopsida</taxon>
        <taxon>eudicotyledons</taxon>
        <taxon>Gunneridae</taxon>
        <taxon>Pentapetalae</taxon>
        <taxon>asterids</taxon>
        <taxon>campanulids</taxon>
        <taxon>Asterales</taxon>
        <taxon>Asteraceae</taxon>
        <taxon>Cichorioideae</taxon>
        <taxon>Cichorieae</taxon>
        <taxon>Lactucinae</taxon>
        <taxon>Lactuca</taxon>
    </lineage>
</organism>
<dbReference type="GO" id="GO:0005793">
    <property type="term" value="C:endoplasmic reticulum-Golgi intermediate compartment"/>
    <property type="evidence" value="ECO:0007669"/>
    <property type="project" value="TreeGrafter"/>
</dbReference>
<keyword evidence="2" id="KW-1185">Reference proteome</keyword>
<accession>A0AA35VDK4</accession>
<dbReference type="GO" id="GO:0006888">
    <property type="term" value="P:endoplasmic reticulum to Golgi vesicle-mediated transport"/>
    <property type="evidence" value="ECO:0007669"/>
    <property type="project" value="TreeGrafter"/>
</dbReference>
<dbReference type="PANTHER" id="PTHR10261">
    <property type="entry name" value="COATOMER SUBUNIT GAMMA"/>
    <property type="match status" value="1"/>
</dbReference>
<dbReference type="InterPro" id="IPR017106">
    <property type="entry name" value="Coatomer_gsu"/>
</dbReference>
<dbReference type="GO" id="GO:0006891">
    <property type="term" value="P:intra-Golgi vesicle-mediated transport"/>
    <property type="evidence" value="ECO:0007669"/>
    <property type="project" value="TreeGrafter"/>
</dbReference>
<dbReference type="GO" id="GO:0009306">
    <property type="term" value="P:protein secretion"/>
    <property type="evidence" value="ECO:0007669"/>
    <property type="project" value="TreeGrafter"/>
</dbReference>
<dbReference type="GO" id="GO:0005783">
    <property type="term" value="C:endoplasmic reticulum"/>
    <property type="evidence" value="ECO:0007669"/>
    <property type="project" value="TreeGrafter"/>
</dbReference>
<evidence type="ECO:0000313" key="2">
    <source>
        <dbReference type="Proteomes" id="UP001177003"/>
    </source>
</evidence>
<dbReference type="GO" id="GO:0000139">
    <property type="term" value="C:Golgi membrane"/>
    <property type="evidence" value="ECO:0007669"/>
    <property type="project" value="TreeGrafter"/>
</dbReference>
<reference evidence="1" key="1">
    <citation type="submission" date="2023-04" db="EMBL/GenBank/DDBJ databases">
        <authorList>
            <person name="Vijverberg K."/>
            <person name="Xiong W."/>
            <person name="Schranz E."/>
        </authorList>
    </citation>
    <scope>NUCLEOTIDE SEQUENCE</scope>
</reference>
<dbReference type="PANTHER" id="PTHR10261:SF0">
    <property type="entry name" value="COATOMER SUBUNIT GAMMA-2"/>
    <property type="match status" value="1"/>
</dbReference>
<sequence length="244" mass="28104">MFGILLILELGATFRLSRLLRPSLQHRRHPLICTASVVGLPSTSDNFSIHASASSSFCRRFWCDMEETTKESEHTLLQDFTDKEMFCSDPAYDKSLQQLKCFLRKSGSESASYVLRNRKQQNRYTLISDPNSNSYFDLMIKTNLEILKRWNNEVQEVVQSRVALVQFHALVQLHQIRQNDQLDVSKLVTSLTRGTVPSPLAQCLLICYTSQDFRVVLDKQLRLILKLRDMMKGFRASSDSLMMS</sequence>
<name>A0AA35VDK4_LACSI</name>
<dbReference type="InterPro" id="IPR011989">
    <property type="entry name" value="ARM-like"/>
</dbReference>
<dbReference type="EMBL" id="OX465077">
    <property type="protein sequence ID" value="CAI9269705.1"/>
    <property type="molecule type" value="Genomic_DNA"/>
</dbReference>
<dbReference type="Proteomes" id="UP001177003">
    <property type="component" value="Chromosome 1"/>
</dbReference>
<dbReference type="GO" id="GO:0030126">
    <property type="term" value="C:COPI vesicle coat"/>
    <property type="evidence" value="ECO:0007669"/>
    <property type="project" value="TreeGrafter"/>
</dbReference>
<dbReference type="AlphaFoldDB" id="A0AA35VDK4"/>
<gene>
    <name evidence="1" type="ORF">LSALG_LOCUS10062</name>
</gene>